<comment type="caution">
    <text evidence="1">The sequence shown here is derived from an EMBL/GenBank/DDBJ whole genome shotgun (WGS) entry which is preliminary data.</text>
</comment>
<dbReference type="Proteomes" id="UP000823821">
    <property type="component" value="Unassembled WGS sequence"/>
</dbReference>
<sequence>RETVLKNGFPLPLALPLSFPKTFIRSMPCPATRQGVAYLFPPPAGLRRPWVFCFFLSVDCGFGPAWQVVFSVDWRLQSSI</sequence>
<evidence type="ECO:0000313" key="1">
    <source>
        <dbReference type="EMBL" id="HJA78844.1"/>
    </source>
</evidence>
<protein>
    <submittedName>
        <fullName evidence="1">Uncharacterized protein</fullName>
    </submittedName>
</protein>
<dbReference type="AlphaFoldDB" id="A0A9D2HN75"/>
<proteinExistence type="predicted"/>
<reference evidence="1" key="2">
    <citation type="submission" date="2021-04" db="EMBL/GenBank/DDBJ databases">
        <authorList>
            <person name="Gilroy R."/>
        </authorList>
    </citation>
    <scope>NUCLEOTIDE SEQUENCE</scope>
    <source>
        <strain evidence="1">5032</strain>
    </source>
</reference>
<feature type="non-terminal residue" evidence="1">
    <location>
        <position position="1"/>
    </location>
</feature>
<accession>A0A9D2HN75</accession>
<organism evidence="1 2">
    <name type="scientific">Candidatus Desulfovibrio intestinavium</name>
    <dbReference type="NCBI Taxonomy" id="2838534"/>
    <lineage>
        <taxon>Bacteria</taxon>
        <taxon>Pseudomonadati</taxon>
        <taxon>Thermodesulfobacteriota</taxon>
        <taxon>Desulfovibrionia</taxon>
        <taxon>Desulfovibrionales</taxon>
        <taxon>Desulfovibrionaceae</taxon>
        <taxon>Desulfovibrio</taxon>
    </lineage>
</organism>
<gene>
    <name evidence="1" type="ORF">H9784_04625</name>
</gene>
<name>A0A9D2HN75_9BACT</name>
<reference evidence="1" key="1">
    <citation type="journal article" date="2021" name="PeerJ">
        <title>Extensive microbial diversity within the chicken gut microbiome revealed by metagenomics and culture.</title>
        <authorList>
            <person name="Gilroy R."/>
            <person name="Ravi A."/>
            <person name="Getino M."/>
            <person name="Pursley I."/>
            <person name="Horton D.L."/>
            <person name="Alikhan N.F."/>
            <person name="Baker D."/>
            <person name="Gharbi K."/>
            <person name="Hall N."/>
            <person name="Watson M."/>
            <person name="Adriaenssens E.M."/>
            <person name="Foster-Nyarko E."/>
            <person name="Jarju S."/>
            <person name="Secka A."/>
            <person name="Antonio M."/>
            <person name="Oren A."/>
            <person name="Chaudhuri R.R."/>
            <person name="La Ragione R."/>
            <person name="Hildebrand F."/>
            <person name="Pallen M.J."/>
        </authorList>
    </citation>
    <scope>NUCLEOTIDE SEQUENCE</scope>
    <source>
        <strain evidence="1">5032</strain>
    </source>
</reference>
<dbReference type="EMBL" id="DWZD01000030">
    <property type="protein sequence ID" value="HJA78844.1"/>
    <property type="molecule type" value="Genomic_DNA"/>
</dbReference>
<evidence type="ECO:0000313" key="2">
    <source>
        <dbReference type="Proteomes" id="UP000823821"/>
    </source>
</evidence>